<dbReference type="Pfam" id="PF08808">
    <property type="entry name" value="RES"/>
    <property type="match status" value="1"/>
</dbReference>
<reference evidence="4" key="1">
    <citation type="submission" date="2010-04" db="EMBL/GenBank/DDBJ databases">
        <title>Complete genome sequence of Nitrosococcus halophilus Nc4, a salt-adapted, aerobic obligate ammonia-oxidizing sulfur purple bacterium.</title>
        <authorList>
            <consortium name="US DOE Joint Genome Institute"/>
            <person name="Campbell M.A."/>
            <person name="Malfatti S.A."/>
            <person name="Chain P.S.G."/>
            <person name="Heidelberg J.F."/>
            <person name="Ward B.B."/>
            <person name="Klotz M.G."/>
        </authorList>
    </citation>
    <scope>NUCLEOTIDE SEQUENCE [LARGE SCALE GENOMIC DNA]</scope>
    <source>
        <strain evidence="4">Nc4</strain>
    </source>
</reference>
<evidence type="ECO:0000313" key="3">
    <source>
        <dbReference type="EMBL" id="ADE13442.1"/>
    </source>
</evidence>
<dbReference type="STRING" id="472759.Nhal_0239"/>
<evidence type="ECO:0000259" key="2">
    <source>
        <dbReference type="Pfam" id="PF18870"/>
    </source>
</evidence>
<dbReference type="RefSeq" id="WP_013031338.1">
    <property type="nucleotide sequence ID" value="NC_013960.1"/>
</dbReference>
<dbReference type="InterPro" id="IPR041206">
    <property type="entry name" value="HEPN/RES_NTD1"/>
</dbReference>
<protein>
    <submittedName>
        <fullName evidence="3">RES domain protein</fullName>
    </submittedName>
</protein>
<feature type="domain" description="RES" evidence="1">
    <location>
        <begin position="233"/>
        <end position="382"/>
    </location>
</feature>
<dbReference type="eggNOG" id="ENOG502Z9NV">
    <property type="taxonomic scope" value="Bacteria"/>
</dbReference>
<feature type="domain" description="HEPN/RES N-terminal" evidence="2">
    <location>
        <begin position="41"/>
        <end position="169"/>
    </location>
</feature>
<dbReference type="KEGG" id="nhl:Nhal_0239"/>
<evidence type="ECO:0000259" key="1">
    <source>
        <dbReference type="Pfam" id="PF08808"/>
    </source>
</evidence>
<dbReference type="EMBL" id="CP001798">
    <property type="protein sequence ID" value="ADE13442.1"/>
    <property type="molecule type" value="Genomic_DNA"/>
</dbReference>
<proteinExistence type="predicted"/>
<name>D5BUP2_NITHN</name>
<gene>
    <name evidence="3" type="ordered locus">Nhal_0239</name>
</gene>
<dbReference type="HOGENOM" id="CLU_042379_1_0_6"/>
<sequence length="405" mass="46427">MGIAKRMWEEEQDRGYSSNEGKTVCSNCFGEYALKQFIEEHHTHFNCSYCEAEGEDIIACELDSLIDHILTSIRYEWGHPADEGLPYETREGGWQVATVYDTWELLDEIGLGNQCGQIYEDICSSIHNQEWCERDPYSLSMDRTLIFGWEKFSDFVKNKARYVFFKAKNPDYDEEQHDEMDPVRILDALENIIKQTGLVKSVDVNTQIRRVRIIDPEENLTTAKELGSPPSESATMANRMSPAGIPMFYGAFDFDTAIKETYEPCLESKKAICGVFEPVRSLSVIDLSDTPYLPSLFDEHARHNRSNLSFLYDFIADFTKPIERNDRVHVDYVPTQIATEYIRHIFKTYEGSEIDGVIYPSSKNKGKKAIVIFATSEQCVDQDSSMMSDSTLRLVNVESRELEGI</sequence>
<dbReference type="Pfam" id="PF18870">
    <property type="entry name" value="HEPN_RES_NTD1"/>
    <property type="match status" value="1"/>
</dbReference>
<organism evidence="3 4">
    <name type="scientific">Nitrosococcus halophilus (strain Nc4)</name>
    <dbReference type="NCBI Taxonomy" id="472759"/>
    <lineage>
        <taxon>Bacteria</taxon>
        <taxon>Pseudomonadati</taxon>
        <taxon>Pseudomonadota</taxon>
        <taxon>Gammaproteobacteria</taxon>
        <taxon>Chromatiales</taxon>
        <taxon>Chromatiaceae</taxon>
        <taxon>Nitrosococcus</taxon>
    </lineage>
</organism>
<keyword evidence="4" id="KW-1185">Reference proteome</keyword>
<accession>D5BUP2</accession>
<dbReference type="Proteomes" id="UP000001844">
    <property type="component" value="Chromosome"/>
</dbReference>
<evidence type="ECO:0000313" key="4">
    <source>
        <dbReference type="Proteomes" id="UP000001844"/>
    </source>
</evidence>
<dbReference type="AlphaFoldDB" id="D5BUP2"/>
<dbReference type="InterPro" id="IPR014914">
    <property type="entry name" value="RES_dom"/>
</dbReference>